<evidence type="ECO:0000256" key="1">
    <source>
        <dbReference type="SAM" id="MobiDB-lite"/>
    </source>
</evidence>
<dbReference type="EMBL" id="JAMKFB020000009">
    <property type="protein sequence ID" value="KAL0185402.1"/>
    <property type="molecule type" value="Genomic_DNA"/>
</dbReference>
<evidence type="ECO:0000313" key="3">
    <source>
        <dbReference type="Proteomes" id="UP001529510"/>
    </source>
</evidence>
<proteinExistence type="predicted"/>
<feature type="non-terminal residue" evidence="2">
    <location>
        <position position="100"/>
    </location>
</feature>
<name>A0ABD0QGW1_CIRMR</name>
<gene>
    <name evidence="2" type="ORF">M9458_021099</name>
</gene>
<organism evidence="2 3">
    <name type="scientific">Cirrhinus mrigala</name>
    <name type="common">Mrigala</name>
    <dbReference type="NCBI Taxonomy" id="683832"/>
    <lineage>
        <taxon>Eukaryota</taxon>
        <taxon>Metazoa</taxon>
        <taxon>Chordata</taxon>
        <taxon>Craniata</taxon>
        <taxon>Vertebrata</taxon>
        <taxon>Euteleostomi</taxon>
        <taxon>Actinopterygii</taxon>
        <taxon>Neopterygii</taxon>
        <taxon>Teleostei</taxon>
        <taxon>Ostariophysi</taxon>
        <taxon>Cypriniformes</taxon>
        <taxon>Cyprinidae</taxon>
        <taxon>Labeoninae</taxon>
        <taxon>Labeonini</taxon>
        <taxon>Cirrhinus</taxon>
    </lineage>
</organism>
<feature type="compositionally biased region" description="Acidic residues" evidence="1">
    <location>
        <begin position="62"/>
        <end position="82"/>
    </location>
</feature>
<reference evidence="2 3" key="1">
    <citation type="submission" date="2024-05" db="EMBL/GenBank/DDBJ databases">
        <title>Genome sequencing and assembly of Indian major carp, Cirrhinus mrigala (Hamilton, 1822).</title>
        <authorList>
            <person name="Mohindra V."/>
            <person name="Chowdhury L.M."/>
            <person name="Lal K."/>
            <person name="Jena J.K."/>
        </authorList>
    </citation>
    <scope>NUCLEOTIDE SEQUENCE [LARGE SCALE GENOMIC DNA]</scope>
    <source>
        <strain evidence="2">CM1030</strain>
        <tissue evidence="2">Blood</tissue>
    </source>
</reference>
<sequence>MKDVPQSGFTIETPSTHMTLFHHPKISKEHTPSKDSQAAQVMRRQSAQQSKNNSIVQTLRNDDDDDKEDTVEWNEGDELEQTDEDQAVVIRWILNENITE</sequence>
<dbReference type="Proteomes" id="UP001529510">
    <property type="component" value="Unassembled WGS sequence"/>
</dbReference>
<feature type="region of interest" description="Disordered" evidence="1">
    <location>
        <begin position="26"/>
        <end position="82"/>
    </location>
</feature>
<feature type="compositionally biased region" description="Polar residues" evidence="1">
    <location>
        <begin position="34"/>
        <end position="59"/>
    </location>
</feature>
<comment type="caution">
    <text evidence="2">The sequence shown here is derived from an EMBL/GenBank/DDBJ whole genome shotgun (WGS) entry which is preliminary data.</text>
</comment>
<accession>A0ABD0QGW1</accession>
<evidence type="ECO:0000313" key="2">
    <source>
        <dbReference type="EMBL" id="KAL0185402.1"/>
    </source>
</evidence>
<protein>
    <submittedName>
        <fullName evidence="2">Uncharacterized protein</fullName>
    </submittedName>
</protein>
<keyword evidence="3" id="KW-1185">Reference proteome</keyword>
<dbReference type="AlphaFoldDB" id="A0ABD0QGW1"/>